<dbReference type="InterPro" id="IPR031329">
    <property type="entry name" value="NEUT/ALK_ceramidase_N"/>
</dbReference>
<keyword evidence="2" id="KW-0443">Lipid metabolism</keyword>
<dbReference type="GO" id="GO:0017040">
    <property type="term" value="F:N-acylsphingosine amidohydrolase activity"/>
    <property type="evidence" value="ECO:0007669"/>
    <property type="project" value="UniProtKB-UniRule"/>
</dbReference>
<comment type="catalytic activity">
    <reaction evidence="2">
        <text>an N-acylsphing-4-enine + H2O = sphing-4-enine + a fatty acid</text>
        <dbReference type="Rhea" id="RHEA:20856"/>
        <dbReference type="ChEBI" id="CHEBI:15377"/>
        <dbReference type="ChEBI" id="CHEBI:28868"/>
        <dbReference type="ChEBI" id="CHEBI:52639"/>
        <dbReference type="ChEBI" id="CHEBI:57756"/>
        <dbReference type="EC" id="3.5.1.23"/>
    </reaction>
</comment>
<gene>
    <name evidence="4" type="ORF">NVS88_21825</name>
</gene>
<reference evidence="4" key="1">
    <citation type="submission" date="2022-08" db="EMBL/GenBank/DDBJ databases">
        <title>Genome analysis of Corynebacteriales strain.</title>
        <authorList>
            <person name="Lee S.D."/>
        </authorList>
    </citation>
    <scope>NUCLEOTIDE SEQUENCE</scope>
    <source>
        <strain evidence="4">D3-21</strain>
    </source>
</reference>
<dbReference type="Proteomes" id="UP001152755">
    <property type="component" value="Unassembled WGS sequence"/>
</dbReference>
<evidence type="ECO:0000256" key="1">
    <source>
        <dbReference type="PIRSR" id="PIRSR606823-2"/>
    </source>
</evidence>
<dbReference type="GO" id="GO:0046872">
    <property type="term" value="F:metal ion binding"/>
    <property type="evidence" value="ECO:0007669"/>
    <property type="project" value="UniProtKB-KW"/>
</dbReference>
<dbReference type="GO" id="GO:0016020">
    <property type="term" value="C:membrane"/>
    <property type="evidence" value="ECO:0007669"/>
    <property type="project" value="GOC"/>
</dbReference>
<dbReference type="AlphaFoldDB" id="A0A9X4M3I2"/>
<comment type="cofactor">
    <cofactor evidence="1">
        <name>Zn(2+)</name>
        <dbReference type="ChEBI" id="CHEBI:29105"/>
    </cofactor>
    <text evidence="1">Binds 1 zinc ion per subunit.</text>
</comment>
<dbReference type="EMBL" id="JANRHA010000028">
    <property type="protein sequence ID" value="MDG3017199.1"/>
    <property type="molecule type" value="Genomic_DNA"/>
</dbReference>
<evidence type="ECO:0000259" key="3">
    <source>
        <dbReference type="Pfam" id="PF04734"/>
    </source>
</evidence>
<dbReference type="InterPro" id="IPR006823">
    <property type="entry name" value="Ceramidase_alk"/>
</dbReference>
<comment type="caution">
    <text evidence="4">The sequence shown here is derived from an EMBL/GenBank/DDBJ whole genome shotgun (WGS) entry which is preliminary data.</text>
</comment>
<dbReference type="GO" id="GO:0005576">
    <property type="term" value="C:extracellular region"/>
    <property type="evidence" value="ECO:0007669"/>
    <property type="project" value="TreeGrafter"/>
</dbReference>
<sequence length="654" mass="71317">MRRNPLHDFADPAFERMRIAVTTPTHSELPWEERLLAGCAEVDITPPPGMPKAGHSKNAHDGTGFRTRLRARVLHLRAGHSSLTLIACDLLSGSAIVHRLLADQLADDTDVRLPGLFLGATHTHAGPGQFSGSEFYNRWSSNRPGFDPAYTGFLVDRLAAAVRTAVAGRRPARLAFGSTEVWGYTRNRSLPAHVRNATETDKRTEPQRKYTAVNPWLHLLRVDTDGTGQAEGSVPMAAFAWFSIHGTGISHHDRSYNADVWAYLTGELAQRVHDRTGTRPVVGAVEGTHGDMTPAVRPGMLVFPEAERVGRGIGAAAAELHARLGESLHSRVDLAAGLREVDMSAHPEVAGIRLPEPRIGVAKLAGAQENTTPLLDRIPPFRPGCPRRPHGMQAEKRVVAGEPAHRVVNPTASFPQFMPVQLLRIDDVAILGLPFEVTVAAGRRIADAVRARSDAETVVVSSLANDHCDYLTTAEEYAAQYYEGASTLYGPRQQEFVAACAADLAEDLAEGGVVADVPGHRVFDFTVRHYRARPDGVPAPRRAERARFVDATAVEDAHWRMEWSDVGPGDLHWHAPLVRVQTELEDGSWAPAAQDGLPVDDQGWRVGVEYLGGSGGRHRYVTRWFAPPLGRPGRHRFVLCANAGQPEIAGQPFD</sequence>
<feature type="domain" description="Neutral/alkaline non-lysosomal ceramidase N-terminal" evidence="3">
    <location>
        <begin position="37"/>
        <end position="297"/>
    </location>
</feature>
<keyword evidence="2" id="KW-0378">Hydrolase</keyword>
<dbReference type="PANTHER" id="PTHR12670:SF1">
    <property type="entry name" value="NEUTRAL CERAMIDASE"/>
    <property type="match status" value="1"/>
</dbReference>
<evidence type="ECO:0000256" key="2">
    <source>
        <dbReference type="RuleBase" id="RU366019"/>
    </source>
</evidence>
<feature type="binding site" evidence="1">
    <location>
        <position position="122"/>
    </location>
    <ligand>
        <name>Zn(2+)</name>
        <dbReference type="ChEBI" id="CHEBI:29105"/>
    </ligand>
</feature>
<dbReference type="GO" id="GO:0046512">
    <property type="term" value="P:sphingosine biosynthetic process"/>
    <property type="evidence" value="ECO:0007669"/>
    <property type="project" value="TreeGrafter"/>
</dbReference>
<proteinExistence type="inferred from homology"/>
<accession>A0A9X4M3I2</accession>
<evidence type="ECO:0000313" key="5">
    <source>
        <dbReference type="Proteomes" id="UP001152755"/>
    </source>
</evidence>
<keyword evidence="1" id="KW-0862">Zinc</keyword>
<name>A0A9X4M3I2_9ACTN</name>
<organism evidence="4 5">
    <name type="scientific">Speluncibacter jeojiensis</name>
    <dbReference type="NCBI Taxonomy" id="2710754"/>
    <lineage>
        <taxon>Bacteria</taxon>
        <taxon>Bacillati</taxon>
        <taxon>Actinomycetota</taxon>
        <taxon>Actinomycetes</taxon>
        <taxon>Mycobacteriales</taxon>
        <taxon>Speluncibacteraceae</taxon>
        <taxon>Speluncibacter</taxon>
    </lineage>
</organism>
<dbReference type="GO" id="GO:0046514">
    <property type="term" value="P:ceramide catabolic process"/>
    <property type="evidence" value="ECO:0007669"/>
    <property type="project" value="InterPro"/>
</dbReference>
<feature type="binding site" evidence="1">
    <location>
        <position position="245"/>
    </location>
    <ligand>
        <name>Zn(2+)</name>
        <dbReference type="ChEBI" id="CHEBI:29105"/>
    </ligand>
</feature>
<comment type="similarity">
    <text evidence="2">Belongs to the neutral ceramidase family.</text>
</comment>
<dbReference type="Pfam" id="PF04734">
    <property type="entry name" value="Ceramidase_alk"/>
    <property type="match status" value="2"/>
</dbReference>
<dbReference type="PANTHER" id="PTHR12670">
    <property type="entry name" value="CERAMIDASE"/>
    <property type="match status" value="1"/>
</dbReference>
<feature type="binding site" evidence="1">
    <location>
        <position position="470"/>
    </location>
    <ligand>
        <name>Zn(2+)</name>
        <dbReference type="ChEBI" id="CHEBI:29105"/>
    </ligand>
</feature>
<keyword evidence="2" id="KW-0746">Sphingolipid metabolism</keyword>
<dbReference type="EC" id="3.5.1.23" evidence="2"/>
<feature type="domain" description="Neutral/alkaline non-lysosomal ceramidase N-terminal" evidence="3">
    <location>
        <begin position="371"/>
        <end position="494"/>
    </location>
</feature>
<keyword evidence="5" id="KW-1185">Reference proteome</keyword>
<evidence type="ECO:0000313" key="4">
    <source>
        <dbReference type="EMBL" id="MDG3017199.1"/>
    </source>
</evidence>
<dbReference type="RefSeq" id="WP_332520847.1">
    <property type="nucleotide sequence ID" value="NZ_JANRHA010000028.1"/>
</dbReference>
<protein>
    <recommendedName>
        <fullName evidence="2">Neutral ceramidase</fullName>
        <ecNumber evidence="2">3.5.1.23</ecNumber>
    </recommendedName>
</protein>
<feature type="binding site" evidence="1">
    <location>
        <position position="436"/>
    </location>
    <ligand>
        <name>Zn(2+)</name>
        <dbReference type="ChEBI" id="CHEBI:29105"/>
    </ligand>
</feature>
<keyword evidence="1" id="KW-0479">Metal-binding</keyword>
<dbReference type="GO" id="GO:0042759">
    <property type="term" value="P:long-chain fatty acid biosynthetic process"/>
    <property type="evidence" value="ECO:0007669"/>
    <property type="project" value="TreeGrafter"/>
</dbReference>